<accession>A0ACC0V5F5</accession>
<proteinExistence type="predicted"/>
<dbReference type="Proteomes" id="UP001163324">
    <property type="component" value="Chromosome 4"/>
</dbReference>
<comment type="caution">
    <text evidence="1">The sequence shown here is derived from an EMBL/GenBank/DDBJ whole genome shotgun (WGS) entry which is preliminary data.</text>
</comment>
<reference evidence="1" key="1">
    <citation type="submission" date="2022-10" db="EMBL/GenBank/DDBJ databases">
        <title>Complete Genome of Trichothecium roseum strain YXFP-22015, a Plant Pathogen Isolated from Citrus.</title>
        <authorList>
            <person name="Wang Y."/>
            <person name="Zhu L."/>
        </authorList>
    </citation>
    <scope>NUCLEOTIDE SEQUENCE</scope>
    <source>
        <strain evidence="1">YXFP-22015</strain>
    </source>
</reference>
<organism evidence="1 2">
    <name type="scientific">Trichothecium roseum</name>
    <dbReference type="NCBI Taxonomy" id="47278"/>
    <lineage>
        <taxon>Eukaryota</taxon>
        <taxon>Fungi</taxon>
        <taxon>Dikarya</taxon>
        <taxon>Ascomycota</taxon>
        <taxon>Pezizomycotina</taxon>
        <taxon>Sordariomycetes</taxon>
        <taxon>Hypocreomycetidae</taxon>
        <taxon>Hypocreales</taxon>
        <taxon>Hypocreales incertae sedis</taxon>
        <taxon>Trichothecium</taxon>
    </lineage>
</organism>
<evidence type="ECO:0000313" key="1">
    <source>
        <dbReference type="EMBL" id="KAI9900696.1"/>
    </source>
</evidence>
<name>A0ACC0V5F5_9HYPO</name>
<keyword evidence="2" id="KW-1185">Reference proteome</keyword>
<sequence>MKAVATTATMLAAAGSAAAVTIAEINGNRFISPLRGQNLTGIQGLVTAKGQDGFYLSSTAADDDDDAATSEGIYVYGKASVGSVQVGDLVSLDARVDEYRTDEAYGFLTELAAPRNIKVASSGNEVRPLVIGADTLAPPNSAFSSLDGGDVWGVPNAESRVSVANPELQPGDYGLDFWESLVGQLVTVRGAYQVSRPNQYGDVWIRGGQGEEGGWNSTGLNARGGLTMLDGDSNPEAIVVGAPLDGTTNPDDSRMGDFIGDVTGVVTNAFGFYRILPLTKLTVESSTPADHPPASFRGNGSCAGITVANYNGRNLSPDTAALPRIADQIVDKMLTPDLVFMQEIQDGSGDADDGVVSANATLAALTALVEERSGVVYDYAEVSPNNNQDGGAPGGNIRQAYLYRPDVLELWEPSQGGADDANEVLEGPRLKFNPGRIEPANEAWADSRKPLAAAWKPVRGAAADAQPFFTVNVHFTSKGGSSTIHGDPRTPVNMGVEKRVTQAEIVADFISQILEQDSSARVITAGDFNDFAMVAPLKTFEERSGMLDLDDVVGIPAEERYTYLYDMNSQALDHMHVSPALSRGALYEHLHLNTWQNYDDQVSDHDPSVASINVCG</sequence>
<gene>
    <name evidence="1" type="ORF">N3K66_004958</name>
</gene>
<evidence type="ECO:0000313" key="2">
    <source>
        <dbReference type="Proteomes" id="UP001163324"/>
    </source>
</evidence>
<dbReference type="EMBL" id="CM047943">
    <property type="protein sequence ID" value="KAI9900696.1"/>
    <property type="molecule type" value="Genomic_DNA"/>
</dbReference>
<protein>
    <submittedName>
        <fullName evidence="1">Uncharacterized protein</fullName>
    </submittedName>
</protein>